<evidence type="ECO:0000313" key="3">
    <source>
        <dbReference type="Proteomes" id="UP001470230"/>
    </source>
</evidence>
<accession>A0ABR2J0T7</accession>
<reference evidence="2 3" key="1">
    <citation type="submission" date="2024-04" db="EMBL/GenBank/DDBJ databases">
        <title>Tritrichomonas musculus Genome.</title>
        <authorList>
            <person name="Alves-Ferreira E."/>
            <person name="Grigg M."/>
            <person name="Lorenzi H."/>
            <person name="Galac M."/>
        </authorList>
    </citation>
    <scope>NUCLEOTIDE SEQUENCE [LARGE SCALE GENOMIC DNA]</scope>
    <source>
        <strain evidence="2 3">EAF2021</strain>
    </source>
</reference>
<dbReference type="Pfam" id="PF08238">
    <property type="entry name" value="Sel1"/>
    <property type="match status" value="5"/>
</dbReference>
<dbReference type="InterPro" id="IPR011990">
    <property type="entry name" value="TPR-like_helical_dom_sf"/>
</dbReference>
<dbReference type="PANTHER" id="PTHR11102:SF160">
    <property type="entry name" value="ERAD-ASSOCIATED E3 UBIQUITIN-PROTEIN LIGASE COMPONENT HRD3"/>
    <property type="match status" value="1"/>
</dbReference>
<sequence length="515" mass="61098">MYMKGQGVEINFDKAIEYFELAAQQNNSKAIYQMGIIHFNNLIEKYDYKKAREYFEISSQKNNLNSMFHLGLMYEKGLGVDRDLSISIDYYTQCSSNRGSQYISKSNDMVISIEEKTLYNDYYYSSNNNLGLIYLTESKYEDIKLAEKHIKEAGLNEYPIGQNNLGLFHQFYLNDFENAEHFYEKASKHSFALAEFNIAHNLEENGRMEEAIQFYNKASDHENEQITFRNQVIYDERLEISKTFIICYTNLKLSNIYLNYEDQMEMMLSNYYSLNAMFRPLFSLLFHSKSKSYTFDFLITKNNDNYIISNLKEFILGNPLYHHQNSSEHQCISSFGWKINEHNANEKVKLNLTINEPNSNPQNKLDNNIDDKENDIKFVNENESENPMMQDEEIHMNFEFQKEILKIFDFMNKENEFEIIKNDEQIGNCFSDQDNIMNEYKKNEFILMKSKRNKTKRLVKYPKCLHEVIMNTLREKEIIIQILDIMQNLLYSKPFPILFGRIPIYSPNETICNPL</sequence>
<dbReference type="Proteomes" id="UP001470230">
    <property type="component" value="Unassembled WGS sequence"/>
</dbReference>
<protein>
    <submittedName>
        <fullName evidence="2">Uncharacterized protein</fullName>
    </submittedName>
</protein>
<name>A0ABR2J0T7_9EUKA</name>
<comment type="similarity">
    <text evidence="1">Belongs to the sel-1 family.</text>
</comment>
<dbReference type="Gene3D" id="1.25.40.10">
    <property type="entry name" value="Tetratricopeptide repeat domain"/>
    <property type="match status" value="2"/>
</dbReference>
<evidence type="ECO:0000313" key="2">
    <source>
        <dbReference type="EMBL" id="KAK8871489.1"/>
    </source>
</evidence>
<keyword evidence="3" id="KW-1185">Reference proteome</keyword>
<dbReference type="EMBL" id="JAPFFF010000013">
    <property type="protein sequence ID" value="KAK8871489.1"/>
    <property type="molecule type" value="Genomic_DNA"/>
</dbReference>
<evidence type="ECO:0000256" key="1">
    <source>
        <dbReference type="ARBA" id="ARBA00038101"/>
    </source>
</evidence>
<dbReference type="PANTHER" id="PTHR11102">
    <property type="entry name" value="SEL-1-LIKE PROTEIN"/>
    <property type="match status" value="1"/>
</dbReference>
<proteinExistence type="inferred from homology"/>
<gene>
    <name evidence="2" type="ORF">M9Y10_007218</name>
</gene>
<dbReference type="InterPro" id="IPR006597">
    <property type="entry name" value="Sel1-like"/>
</dbReference>
<comment type="caution">
    <text evidence="2">The sequence shown here is derived from an EMBL/GenBank/DDBJ whole genome shotgun (WGS) entry which is preliminary data.</text>
</comment>
<dbReference type="SUPFAM" id="SSF81901">
    <property type="entry name" value="HCP-like"/>
    <property type="match status" value="2"/>
</dbReference>
<dbReference type="SMART" id="SM00671">
    <property type="entry name" value="SEL1"/>
    <property type="match status" value="5"/>
</dbReference>
<organism evidence="2 3">
    <name type="scientific">Tritrichomonas musculus</name>
    <dbReference type="NCBI Taxonomy" id="1915356"/>
    <lineage>
        <taxon>Eukaryota</taxon>
        <taxon>Metamonada</taxon>
        <taxon>Parabasalia</taxon>
        <taxon>Tritrichomonadida</taxon>
        <taxon>Tritrichomonadidae</taxon>
        <taxon>Tritrichomonas</taxon>
    </lineage>
</organism>
<dbReference type="InterPro" id="IPR050767">
    <property type="entry name" value="Sel1_AlgK"/>
</dbReference>